<dbReference type="Proteomes" id="UP001295444">
    <property type="component" value="Chromosome 05"/>
</dbReference>
<evidence type="ECO:0000313" key="1">
    <source>
        <dbReference type="EMBL" id="CAH2293230.1"/>
    </source>
</evidence>
<organism evidence="1 2">
    <name type="scientific">Pelobates cultripes</name>
    <name type="common">Western spadefoot toad</name>
    <dbReference type="NCBI Taxonomy" id="61616"/>
    <lineage>
        <taxon>Eukaryota</taxon>
        <taxon>Metazoa</taxon>
        <taxon>Chordata</taxon>
        <taxon>Craniata</taxon>
        <taxon>Vertebrata</taxon>
        <taxon>Euteleostomi</taxon>
        <taxon>Amphibia</taxon>
        <taxon>Batrachia</taxon>
        <taxon>Anura</taxon>
        <taxon>Pelobatoidea</taxon>
        <taxon>Pelobatidae</taxon>
        <taxon>Pelobates</taxon>
    </lineage>
</organism>
<reference evidence="1" key="1">
    <citation type="submission" date="2022-03" db="EMBL/GenBank/DDBJ databases">
        <authorList>
            <person name="Alioto T."/>
            <person name="Alioto T."/>
            <person name="Gomez Garrido J."/>
        </authorList>
    </citation>
    <scope>NUCLEOTIDE SEQUENCE</scope>
</reference>
<protein>
    <submittedName>
        <fullName evidence="1">Uncharacterized protein</fullName>
    </submittedName>
</protein>
<name>A0AAD1W8B4_PELCU</name>
<feature type="non-terminal residue" evidence="1">
    <location>
        <position position="114"/>
    </location>
</feature>
<dbReference type="EMBL" id="OW240916">
    <property type="protein sequence ID" value="CAH2293230.1"/>
    <property type="molecule type" value="Genomic_DNA"/>
</dbReference>
<dbReference type="AlphaFoldDB" id="A0AAD1W8B4"/>
<evidence type="ECO:0000313" key="2">
    <source>
        <dbReference type="Proteomes" id="UP001295444"/>
    </source>
</evidence>
<proteinExistence type="predicted"/>
<sequence length="114" mass="12843">MAHNNTLRPIEDMLSQLRATGILRYRFHQVLRSYTALPGKQLLQRDPTQYETQHPAVGALDRTHARADTTGTWTDGRMRNYGALVGGGARSSPPILFTRLIPPQLDDYLPNDET</sequence>
<keyword evidence="2" id="KW-1185">Reference proteome</keyword>
<accession>A0AAD1W8B4</accession>
<gene>
    <name evidence="1" type="ORF">PECUL_23A016285</name>
</gene>